<keyword evidence="2" id="KW-1185">Reference proteome</keyword>
<evidence type="ECO:0000313" key="1">
    <source>
        <dbReference type="EMBL" id="MPC54216.1"/>
    </source>
</evidence>
<comment type="caution">
    <text evidence="1">The sequence shown here is derived from an EMBL/GenBank/DDBJ whole genome shotgun (WGS) entry which is preliminary data.</text>
</comment>
<evidence type="ECO:0000313" key="2">
    <source>
        <dbReference type="Proteomes" id="UP000324222"/>
    </source>
</evidence>
<dbReference type="Proteomes" id="UP000324222">
    <property type="component" value="Unassembled WGS sequence"/>
</dbReference>
<organism evidence="1 2">
    <name type="scientific">Portunus trituberculatus</name>
    <name type="common">Swimming crab</name>
    <name type="synonym">Neptunus trituberculatus</name>
    <dbReference type="NCBI Taxonomy" id="210409"/>
    <lineage>
        <taxon>Eukaryota</taxon>
        <taxon>Metazoa</taxon>
        <taxon>Ecdysozoa</taxon>
        <taxon>Arthropoda</taxon>
        <taxon>Crustacea</taxon>
        <taxon>Multicrustacea</taxon>
        <taxon>Malacostraca</taxon>
        <taxon>Eumalacostraca</taxon>
        <taxon>Eucarida</taxon>
        <taxon>Decapoda</taxon>
        <taxon>Pleocyemata</taxon>
        <taxon>Brachyura</taxon>
        <taxon>Eubrachyura</taxon>
        <taxon>Portunoidea</taxon>
        <taxon>Portunidae</taxon>
        <taxon>Portuninae</taxon>
        <taxon>Portunus</taxon>
    </lineage>
</organism>
<name>A0A5B7G9Q6_PORTR</name>
<proteinExistence type="predicted"/>
<sequence>MVEILGIFKSMGTRASEAVAYIDATSSFGTKMRIEKGGKRKWATVSSADTVFR</sequence>
<reference evidence="1 2" key="1">
    <citation type="submission" date="2019-05" db="EMBL/GenBank/DDBJ databases">
        <title>Another draft genome of Portunus trituberculatus and its Hox gene families provides insights of decapod evolution.</title>
        <authorList>
            <person name="Jeong J.-H."/>
            <person name="Song I."/>
            <person name="Kim S."/>
            <person name="Choi T."/>
            <person name="Kim D."/>
            <person name="Ryu S."/>
            <person name="Kim W."/>
        </authorList>
    </citation>
    <scope>NUCLEOTIDE SEQUENCE [LARGE SCALE GENOMIC DNA]</scope>
    <source>
        <tissue evidence="1">Muscle</tissue>
    </source>
</reference>
<dbReference type="EMBL" id="VSRR010012194">
    <property type="protein sequence ID" value="MPC54216.1"/>
    <property type="molecule type" value="Genomic_DNA"/>
</dbReference>
<protein>
    <submittedName>
        <fullName evidence="1">Uncharacterized protein</fullName>
    </submittedName>
</protein>
<accession>A0A5B7G9Q6</accession>
<dbReference type="AlphaFoldDB" id="A0A5B7G9Q6"/>
<gene>
    <name evidence="1" type="ORF">E2C01_048124</name>
</gene>